<accession>A0AAP0HM61</accession>
<dbReference type="PANTHER" id="PTHR36704:SF1">
    <property type="entry name" value="OS06G0239700 PROTEIN"/>
    <property type="match status" value="1"/>
</dbReference>
<sequence length="286" mass="32044">MSFLAGGRLAARETAYFIQESKQAVSRLSHKHNNNSNNNNNNNNNNSSSSWSLLHDREAQADVLPEVLRHSLPSKIFEAPSDSTLSVSSKWVLPQNPPPLSPPMLSTLSGLICLCPKIAIRPTMLYGSECWAIKQQQLHKINVAEMRMLRWQLPESEHSVLASTANDLRQDRYTPINNSKKVEAAAEALSQIGKAFFIATTIVFGGAALTFAWTASKLDMNNIDGMKTKVHDLAQPKFETIKEQLVPLRTWTKNTAKKWHIEREEKMKENPLIKELSKQLGAKTSD</sequence>
<feature type="region of interest" description="Disordered" evidence="1">
    <location>
        <begin position="27"/>
        <end position="51"/>
    </location>
</feature>
<organism evidence="2 3">
    <name type="scientific">Stephania cephalantha</name>
    <dbReference type="NCBI Taxonomy" id="152367"/>
    <lineage>
        <taxon>Eukaryota</taxon>
        <taxon>Viridiplantae</taxon>
        <taxon>Streptophyta</taxon>
        <taxon>Embryophyta</taxon>
        <taxon>Tracheophyta</taxon>
        <taxon>Spermatophyta</taxon>
        <taxon>Magnoliopsida</taxon>
        <taxon>Ranunculales</taxon>
        <taxon>Menispermaceae</taxon>
        <taxon>Menispermoideae</taxon>
        <taxon>Cissampelideae</taxon>
        <taxon>Stephania</taxon>
    </lineage>
</organism>
<protein>
    <submittedName>
        <fullName evidence="2">Uncharacterized protein</fullName>
    </submittedName>
</protein>
<dbReference type="PANTHER" id="PTHR36704">
    <property type="entry name" value="PROTEIN, PUTATIVE-RELATED"/>
    <property type="match status" value="1"/>
</dbReference>
<feature type="compositionally biased region" description="Low complexity" evidence="1">
    <location>
        <begin position="34"/>
        <end position="50"/>
    </location>
</feature>
<evidence type="ECO:0000256" key="1">
    <source>
        <dbReference type="SAM" id="MobiDB-lite"/>
    </source>
</evidence>
<proteinExistence type="predicted"/>
<dbReference type="Proteomes" id="UP001419268">
    <property type="component" value="Unassembled WGS sequence"/>
</dbReference>
<reference evidence="2 3" key="1">
    <citation type="submission" date="2024-01" db="EMBL/GenBank/DDBJ databases">
        <title>Genome assemblies of Stephania.</title>
        <authorList>
            <person name="Yang L."/>
        </authorList>
    </citation>
    <scope>NUCLEOTIDE SEQUENCE [LARGE SCALE GENOMIC DNA]</scope>
    <source>
        <strain evidence="2">JXDWG</strain>
        <tissue evidence="2">Leaf</tissue>
    </source>
</reference>
<evidence type="ECO:0000313" key="3">
    <source>
        <dbReference type="Proteomes" id="UP001419268"/>
    </source>
</evidence>
<name>A0AAP0HM61_9MAGN</name>
<comment type="caution">
    <text evidence="2">The sequence shown here is derived from an EMBL/GenBank/DDBJ whole genome shotgun (WGS) entry which is preliminary data.</text>
</comment>
<dbReference type="AlphaFoldDB" id="A0AAP0HM61"/>
<evidence type="ECO:0000313" key="2">
    <source>
        <dbReference type="EMBL" id="KAK9089742.1"/>
    </source>
</evidence>
<keyword evidence="3" id="KW-1185">Reference proteome</keyword>
<dbReference type="EMBL" id="JBBNAG010000012">
    <property type="protein sequence ID" value="KAK9089742.1"/>
    <property type="molecule type" value="Genomic_DNA"/>
</dbReference>
<gene>
    <name evidence="2" type="ORF">Scep_028824</name>
</gene>